<reference evidence="4 5" key="1">
    <citation type="submission" date="2019-09" db="EMBL/GenBank/DDBJ databases">
        <title>Draft genome of the ectomycorrhizal ascomycete Sphaerosporella brunnea.</title>
        <authorList>
            <consortium name="DOE Joint Genome Institute"/>
            <person name="Benucci G.M."/>
            <person name="Marozzi G."/>
            <person name="Antonielli L."/>
            <person name="Sanchez S."/>
            <person name="Marco P."/>
            <person name="Wang X."/>
            <person name="Falini L.B."/>
            <person name="Barry K."/>
            <person name="Haridas S."/>
            <person name="Lipzen A."/>
            <person name="Labutti K."/>
            <person name="Grigoriev I.V."/>
            <person name="Murat C."/>
            <person name="Martin F."/>
            <person name="Albertini E."/>
            <person name="Donnini D."/>
            <person name="Bonito G."/>
        </authorList>
    </citation>
    <scope>NUCLEOTIDE SEQUENCE [LARGE SCALE GENOMIC DNA]</scope>
    <source>
        <strain evidence="4 5">Sb_GMNB300</strain>
    </source>
</reference>
<dbReference type="InParanoid" id="A0A5J5ECR5"/>
<sequence length="392" mass="44230">MLLLSVSWLDVAVFLAFLTFHLVASCFFLRAVYTAIRALPFLLVQLPCQLVKQRWLTPAELQLPFTRRTTVFQDVVIRCLRWGFKEMPSDVGRIFFCKGVAVPYLRFRMWRSGYPTPGRGGCPGWTEMEQGALRGLWISHDAAARPDLVLYYIHGGGFTMGSSYFYLEFLLTWCSILRSRGGFKNPAVFALEYTLVPDAVYPVQLQQTLRGYRYVLSRAGDPGLVAVGGDSAGAMLVLSLLLHLGAHSRSETPMFAALISPWTHLLLEENRNTPSDFLDSGRLQEFGLRYAGCEDPYQPSVSPGECRDATLWRDSVPRRGLGFYYGSEELFVPGIRELRGRLETLGARVVAREKEEVHCWPVAGMFLEMEEGRRRKGLVEMSADITEALLCE</sequence>
<evidence type="ECO:0000259" key="3">
    <source>
        <dbReference type="Pfam" id="PF07859"/>
    </source>
</evidence>
<feature type="transmembrane region" description="Helical" evidence="2">
    <location>
        <begin position="12"/>
        <end position="33"/>
    </location>
</feature>
<dbReference type="Pfam" id="PF07859">
    <property type="entry name" value="Abhydrolase_3"/>
    <property type="match status" value="1"/>
</dbReference>
<name>A0A5J5ECR5_9PEZI</name>
<dbReference type="InterPro" id="IPR050300">
    <property type="entry name" value="GDXG_lipolytic_enzyme"/>
</dbReference>
<keyword evidence="1 4" id="KW-0378">Hydrolase</keyword>
<evidence type="ECO:0000256" key="2">
    <source>
        <dbReference type="SAM" id="Phobius"/>
    </source>
</evidence>
<evidence type="ECO:0000313" key="5">
    <source>
        <dbReference type="Proteomes" id="UP000326924"/>
    </source>
</evidence>
<dbReference type="InterPro" id="IPR013094">
    <property type="entry name" value="AB_hydrolase_3"/>
</dbReference>
<comment type="caution">
    <text evidence="4">The sequence shown here is derived from an EMBL/GenBank/DDBJ whole genome shotgun (WGS) entry which is preliminary data.</text>
</comment>
<dbReference type="Proteomes" id="UP000326924">
    <property type="component" value="Unassembled WGS sequence"/>
</dbReference>
<dbReference type="PANTHER" id="PTHR48081:SF2">
    <property type="entry name" value="ALPHA_BETA-HYDROLASE"/>
    <property type="match status" value="1"/>
</dbReference>
<keyword evidence="5" id="KW-1185">Reference proteome</keyword>
<dbReference type="AlphaFoldDB" id="A0A5J5ECR5"/>
<dbReference type="Gene3D" id="3.40.50.1820">
    <property type="entry name" value="alpha/beta hydrolase"/>
    <property type="match status" value="1"/>
</dbReference>
<dbReference type="PANTHER" id="PTHR48081">
    <property type="entry name" value="AB HYDROLASE SUPERFAMILY PROTEIN C4A8.06C"/>
    <property type="match status" value="1"/>
</dbReference>
<dbReference type="EMBL" id="VXIS01000523">
    <property type="protein sequence ID" value="KAA8893021.1"/>
    <property type="molecule type" value="Genomic_DNA"/>
</dbReference>
<evidence type="ECO:0000313" key="4">
    <source>
        <dbReference type="EMBL" id="KAA8893021.1"/>
    </source>
</evidence>
<dbReference type="GO" id="GO:0016787">
    <property type="term" value="F:hydrolase activity"/>
    <property type="evidence" value="ECO:0007669"/>
    <property type="project" value="UniProtKB-KW"/>
</dbReference>
<feature type="domain" description="Alpha/beta hydrolase fold-3" evidence="3">
    <location>
        <begin position="151"/>
        <end position="312"/>
    </location>
</feature>
<keyword evidence="2" id="KW-1133">Transmembrane helix</keyword>
<dbReference type="SUPFAM" id="SSF53474">
    <property type="entry name" value="alpha/beta-Hydrolases"/>
    <property type="match status" value="1"/>
</dbReference>
<dbReference type="OrthoDB" id="408631at2759"/>
<proteinExistence type="predicted"/>
<keyword evidence="2" id="KW-0472">Membrane</keyword>
<keyword evidence="2" id="KW-0812">Transmembrane</keyword>
<organism evidence="4 5">
    <name type="scientific">Sphaerosporella brunnea</name>
    <dbReference type="NCBI Taxonomy" id="1250544"/>
    <lineage>
        <taxon>Eukaryota</taxon>
        <taxon>Fungi</taxon>
        <taxon>Dikarya</taxon>
        <taxon>Ascomycota</taxon>
        <taxon>Pezizomycotina</taxon>
        <taxon>Pezizomycetes</taxon>
        <taxon>Pezizales</taxon>
        <taxon>Pyronemataceae</taxon>
        <taxon>Sphaerosporella</taxon>
    </lineage>
</organism>
<evidence type="ECO:0000256" key="1">
    <source>
        <dbReference type="ARBA" id="ARBA00022801"/>
    </source>
</evidence>
<dbReference type="InterPro" id="IPR029058">
    <property type="entry name" value="AB_hydrolase_fold"/>
</dbReference>
<accession>A0A5J5ECR5</accession>
<protein>
    <submittedName>
        <fullName evidence="4">Alpha/Beta hydrolase protein</fullName>
    </submittedName>
</protein>
<gene>
    <name evidence="4" type="ORF">FN846DRAFT_821160</name>
</gene>